<reference evidence="9 10" key="1">
    <citation type="submission" date="2025-04" db="UniProtKB">
        <authorList>
            <consortium name="RefSeq"/>
        </authorList>
    </citation>
    <scope>IDENTIFICATION</scope>
</reference>
<evidence type="ECO:0000256" key="2">
    <source>
        <dbReference type="ARBA" id="ARBA00022692"/>
    </source>
</evidence>
<comment type="subcellular location">
    <subcellularLocation>
        <location evidence="1">Endomembrane system</location>
        <topology evidence="1">Multi-pass membrane protein</topology>
    </subcellularLocation>
</comment>
<dbReference type="GO" id="GO:0012505">
    <property type="term" value="C:endomembrane system"/>
    <property type="evidence" value="ECO:0007669"/>
    <property type="project" value="UniProtKB-SubCell"/>
</dbReference>
<gene>
    <name evidence="9 10" type="primary">LOC104612652</name>
</gene>
<comment type="similarity">
    <text evidence="6">Belongs to the DESIGUAL family.</text>
</comment>
<accession>A0A1U8BN30</accession>
<name>A0A1U8BN30_NELNU</name>
<evidence type="ECO:0000256" key="3">
    <source>
        <dbReference type="ARBA" id="ARBA00022729"/>
    </source>
</evidence>
<dbReference type="RefSeq" id="XP_010278470.1">
    <property type="nucleotide sequence ID" value="XM_010280168.2"/>
</dbReference>
<keyword evidence="4 7" id="KW-1133">Transmembrane helix</keyword>
<sequence length="197" mass="20828">MAIRTAHVSLTVAALGVLSFILGIIAENKKPASGIAIPGKDVVICKYPSDPTVALGSLSVVALFLCTCLGLVSVFYPYKGKSVPTEALFRSSSLVVFFTIAIGVSVLAEGMMMWASITEGLHLARNVHHNLETGCPTAKTGLFGGAAFLALDASLFWLICQMLTLNARADYLEEEDPKGEYGQVLATDYNANGRAAV</sequence>
<dbReference type="OrthoDB" id="1931917at2759"/>
<dbReference type="AlphaFoldDB" id="A0A1U8BN30"/>
<dbReference type="InterPro" id="IPR052222">
    <property type="entry name" value="DESIGUAL"/>
</dbReference>
<feature type="transmembrane region" description="Helical" evidence="7">
    <location>
        <begin position="53"/>
        <end position="76"/>
    </location>
</feature>
<proteinExistence type="inferred from homology"/>
<keyword evidence="5 7" id="KW-0472">Membrane</keyword>
<organism evidence="8 9">
    <name type="scientific">Nelumbo nucifera</name>
    <name type="common">Sacred lotus</name>
    <dbReference type="NCBI Taxonomy" id="4432"/>
    <lineage>
        <taxon>Eukaryota</taxon>
        <taxon>Viridiplantae</taxon>
        <taxon>Streptophyta</taxon>
        <taxon>Embryophyta</taxon>
        <taxon>Tracheophyta</taxon>
        <taxon>Spermatophyta</taxon>
        <taxon>Magnoliopsida</taxon>
        <taxon>Proteales</taxon>
        <taxon>Nelumbonaceae</taxon>
        <taxon>Nelumbo</taxon>
    </lineage>
</organism>
<evidence type="ECO:0000256" key="1">
    <source>
        <dbReference type="ARBA" id="ARBA00004127"/>
    </source>
</evidence>
<evidence type="ECO:0000256" key="6">
    <source>
        <dbReference type="ARBA" id="ARBA00029467"/>
    </source>
</evidence>
<evidence type="ECO:0000313" key="9">
    <source>
        <dbReference type="RefSeq" id="XP_010278470.1"/>
    </source>
</evidence>
<dbReference type="RefSeq" id="XP_010278471.1">
    <property type="nucleotide sequence ID" value="XM_010280169.2"/>
</dbReference>
<keyword evidence="2 7" id="KW-0812">Transmembrane</keyword>
<feature type="transmembrane region" description="Helical" evidence="7">
    <location>
        <begin position="7"/>
        <end position="26"/>
    </location>
</feature>
<evidence type="ECO:0000256" key="5">
    <source>
        <dbReference type="ARBA" id="ARBA00023136"/>
    </source>
</evidence>
<evidence type="ECO:0000256" key="7">
    <source>
        <dbReference type="SAM" id="Phobius"/>
    </source>
</evidence>
<dbReference type="Pfam" id="PF06749">
    <property type="entry name" value="DUF1218"/>
    <property type="match status" value="1"/>
</dbReference>
<dbReference type="OMA" id="NNIHKDM"/>
<protein>
    <submittedName>
        <fullName evidence="9 10">Uncharacterized protein LOC104612652</fullName>
    </submittedName>
</protein>
<feature type="transmembrane region" description="Helical" evidence="7">
    <location>
        <begin position="141"/>
        <end position="160"/>
    </location>
</feature>
<dbReference type="Proteomes" id="UP000189703">
    <property type="component" value="Unplaced"/>
</dbReference>
<dbReference type="PANTHER" id="PTHR31769">
    <property type="entry name" value="OS07G0462200 PROTEIN-RELATED"/>
    <property type="match status" value="1"/>
</dbReference>
<dbReference type="GeneID" id="104612652"/>
<evidence type="ECO:0000313" key="10">
    <source>
        <dbReference type="RefSeq" id="XP_010278471.1"/>
    </source>
</evidence>
<evidence type="ECO:0000313" key="8">
    <source>
        <dbReference type="Proteomes" id="UP000189703"/>
    </source>
</evidence>
<dbReference type="eggNOG" id="ENOG502QVU8">
    <property type="taxonomic scope" value="Eukaryota"/>
</dbReference>
<keyword evidence="3" id="KW-0732">Signal</keyword>
<evidence type="ECO:0000256" key="4">
    <source>
        <dbReference type="ARBA" id="ARBA00022989"/>
    </source>
</evidence>
<dbReference type="InterPro" id="IPR009606">
    <property type="entry name" value="DEAL/Modifying_wall_lignin1/2"/>
</dbReference>
<feature type="transmembrane region" description="Helical" evidence="7">
    <location>
        <begin position="88"/>
        <end position="108"/>
    </location>
</feature>
<dbReference type="KEGG" id="nnu:104612652"/>
<keyword evidence="8" id="KW-1185">Reference proteome</keyword>